<gene>
    <name evidence="2" type="ORF">PS928_02926</name>
</gene>
<accession>A0A5E7U0C5</accession>
<evidence type="ECO:0000313" key="3">
    <source>
        <dbReference type="Proteomes" id="UP000381378"/>
    </source>
</evidence>
<evidence type="ECO:0008006" key="4">
    <source>
        <dbReference type="Google" id="ProtNLM"/>
    </source>
</evidence>
<sequence precursor="true">MQSKKIIGLCILLSVLPGCYSSNAYGAAELKCGKIGKYVLEVPERLIIAWHEEQDQILSGASGSKKRESCDEVISKLSLAMTWPERKLVDRMDYTINGKMFESVLFSLARLEGVNDKTKLEVKAFLGLVIKESDRPVQYSEKLDMFVVQLVERSDPDTARVYYWQERNGEIAALFECLWSVELEEFYLCRGNVAFADEGLTVDMLFSEEKILEWQKVVSAIREVVLSKVKS</sequence>
<dbReference type="RefSeq" id="WP_150786548.1">
    <property type="nucleotide sequence ID" value="NZ_CABVJF010000010.1"/>
</dbReference>
<evidence type="ECO:0000313" key="2">
    <source>
        <dbReference type="EMBL" id="VVQ04752.1"/>
    </source>
</evidence>
<keyword evidence="1" id="KW-0732">Signal</keyword>
<feature type="signal peptide" evidence="1">
    <location>
        <begin position="1"/>
        <end position="24"/>
    </location>
</feature>
<reference evidence="2 3" key="1">
    <citation type="submission" date="2019-09" db="EMBL/GenBank/DDBJ databases">
        <authorList>
            <person name="Chandra G."/>
            <person name="Truman W A."/>
        </authorList>
    </citation>
    <scope>NUCLEOTIDE SEQUENCE [LARGE SCALE GENOMIC DNA]</scope>
    <source>
        <strain evidence="2">PS928</strain>
    </source>
</reference>
<dbReference type="EMBL" id="CABVJF010000010">
    <property type="protein sequence ID" value="VVQ04752.1"/>
    <property type="molecule type" value="Genomic_DNA"/>
</dbReference>
<feature type="chain" id="PRO_5023125082" description="Lipoprotein" evidence="1">
    <location>
        <begin position="25"/>
        <end position="231"/>
    </location>
</feature>
<name>A0A5E7U0C5_PSEFL</name>
<organism evidence="2 3">
    <name type="scientific">Pseudomonas fluorescens</name>
    <dbReference type="NCBI Taxonomy" id="294"/>
    <lineage>
        <taxon>Bacteria</taxon>
        <taxon>Pseudomonadati</taxon>
        <taxon>Pseudomonadota</taxon>
        <taxon>Gammaproteobacteria</taxon>
        <taxon>Pseudomonadales</taxon>
        <taxon>Pseudomonadaceae</taxon>
        <taxon>Pseudomonas</taxon>
    </lineage>
</organism>
<protein>
    <recommendedName>
        <fullName evidence="4">Lipoprotein</fullName>
    </recommendedName>
</protein>
<dbReference type="OrthoDB" id="6880860at2"/>
<dbReference type="Proteomes" id="UP000381378">
    <property type="component" value="Unassembled WGS sequence"/>
</dbReference>
<proteinExistence type="predicted"/>
<dbReference type="AlphaFoldDB" id="A0A5E7U0C5"/>
<evidence type="ECO:0000256" key="1">
    <source>
        <dbReference type="SAM" id="SignalP"/>
    </source>
</evidence>